<feature type="compositionally biased region" description="Basic and acidic residues" evidence="8">
    <location>
        <begin position="710"/>
        <end position="725"/>
    </location>
</feature>
<dbReference type="InterPro" id="IPR033370">
    <property type="entry name" value="COG1"/>
</dbReference>
<dbReference type="PANTHER" id="PTHR31658:SF0">
    <property type="entry name" value="CONSERVED OLIGOMERIC GOLGI COMPLEX SUBUNIT 1"/>
    <property type="match status" value="1"/>
</dbReference>
<evidence type="ECO:0000256" key="6">
    <source>
        <dbReference type="ARBA" id="ARBA00023034"/>
    </source>
</evidence>
<reference evidence="9 10" key="1">
    <citation type="submission" date="2012-10" db="EMBL/GenBank/DDBJ databases">
        <title>Genome sequencing and analysis of entomopathogenic fungi Beauveria bassiana D1-5.</title>
        <authorList>
            <person name="Li Q."/>
            <person name="Wang L."/>
            <person name="Zhang Z."/>
            <person name="Wang Q."/>
            <person name="Ren J."/>
            <person name="Wang M."/>
            <person name="Xu W."/>
            <person name="Wang J."/>
            <person name="Lu Y."/>
            <person name="Du Q."/>
            <person name="Sun Z."/>
        </authorList>
    </citation>
    <scope>NUCLEOTIDE SEQUENCE [LARGE SCALE GENOMIC DNA]</scope>
    <source>
        <strain evidence="9 10">D1-5</strain>
    </source>
</reference>
<dbReference type="OrthoDB" id="46189at2759"/>
<feature type="region of interest" description="Disordered" evidence="8">
    <location>
        <begin position="695"/>
        <end position="747"/>
    </location>
</feature>
<dbReference type="HOGENOM" id="CLU_008451_0_0_1"/>
<name>A0A0A2VMR0_BEABA</name>
<dbReference type="Pfam" id="PF08700">
    <property type="entry name" value="VPS51_Exo84_N"/>
    <property type="match status" value="1"/>
</dbReference>
<keyword evidence="6" id="KW-0333">Golgi apparatus</keyword>
<accession>A0A0A2VMR0</accession>
<comment type="subcellular location">
    <subcellularLocation>
        <location evidence="1">Golgi apparatus membrane</location>
        <topology evidence="1">Peripheral membrane protein</topology>
    </subcellularLocation>
</comment>
<dbReference type="GO" id="GO:0000139">
    <property type="term" value="C:Golgi membrane"/>
    <property type="evidence" value="ECO:0007669"/>
    <property type="project" value="UniProtKB-SubCell"/>
</dbReference>
<evidence type="ECO:0000256" key="1">
    <source>
        <dbReference type="ARBA" id="ARBA00004395"/>
    </source>
</evidence>
<evidence type="ECO:0000256" key="2">
    <source>
        <dbReference type="ARBA" id="ARBA00006653"/>
    </source>
</evidence>
<sequence>MTSRDPSTYESSEEIFSSTLTLPQIRSLHKALHVQIDEKSSRLRTQVGGSYRELLGTADAIVGMRRDNDEVQHVLATMGSRCGRTVVTSKAANLKSFTAKQENPSASAAIRLRLLEACALVSERLLNGGSGLGQGTTKGDRLVLAAKVLALSRLVIKSLSDSASPPDTHASAEVLKKSLDALRRRLRRRVEKVLEKPGDDSQRPDILNALCVPSLISSSGAKDALRFFLETRKNAMIQAFDVEESERARTLENVMHALRVYTRTLLDVQALLPTKLPEALSNLKKHPLVEDETLQGIENLRLDVYGRWCTEEFQYFTPFIRHDDLDGKQAREMLSNWAEDGSQCLLKGLKQTLEEMTDYKHIMELRTKVLELWIRDGGKAKGLDPQELQDNLRQAINERMHTVLENKVSKLRLVGSEITATLQNWQPGVSDKQEQLWDQAGYDDALAIGAAQFLQEVDSRLYGRNNAVSKAVNSYMSWYKVIDDVKNVVDALKKQRWDNDYDEVEDEETIEARQQALGKEDPKQLQDKLDSALDKTYKELEAHLTELWEKEKNGKHSKGVATYFLRVIRDIRSKLPNRVAIQTFGLDMLPALHAKVAEDVADAAIEDFSLSGLSVRVVAGKPLWEGDPLIPSQPSAELFNFMHGLSITMSELGVDLWTAGALKALKQRLGDGLRVAWAKELENLTGKACSTDDVVKAKPSKKKAKKGKKSKDEANEADKMENADEKADEEAADDDNEEEKGDADDKRASPELVKDLCTQWLFDVSLLQNCVGKDETAAKSLAHLAEQVYKHTGISDESTRKRIVKQAGEFWQRISLLFGLLA</sequence>
<evidence type="ECO:0000256" key="8">
    <source>
        <dbReference type="SAM" id="MobiDB-lite"/>
    </source>
</evidence>
<dbReference type="GO" id="GO:0006891">
    <property type="term" value="P:intra-Golgi vesicle-mediated transport"/>
    <property type="evidence" value="ECO:0007669"/>
    <property type="project" value="InterPro"/>
</dbReference>
<evidence type="ECO:0000313" key="9">
    <source>
        <dbReference type="EMBL" id="KGQ07607.1"/>
    </source>
</evidence>
<feature type="compositionally biased region" description="Basic residues" evidence="8">
    <location>
        <begin position="698"/>
        <end position="709"/>
    </location>
</feature>
<keyword evidence="4" id="KW-0813">Transport</keyword>
<organism evidence="9 10">
    <name type="scientific">Beauveria bassiana D1-5</name>
    <dbReference type="NCBI Taxonomy" id="1245745"/>
    <lineage>
        <taxon>Eukaryota</taxon>
        <taxon>Fungi</taxon>
        <taxon>Dikarya</taxon>
        <taxon>Ascomycota</taxon>
        <taxon>Pezizomycotina</taxon>
        <taxon>Sordariomycetes</taxon>
        <taxon>Hypocreomycetidae</taxon>
        <taxon>Hypocreales</taxon>
        <taxon>Cordycipitaceae</taxon>
        <taxon>Beauveria</taxon>
    </lineage>
</organism>
<keyword evidence="7" id="KW-0472">Membrane</keyword>
<feature type="compositionally biased region" description="Acidic residues" evidence="8">
    <location>
        <begin position="726"/>
        <end position="742"/>
    </location>
</feature>
<dbReference type="EMBL" id="ANFO01000668">
    <property type="protein sequence ID" value="KGQ07607.1"/>
    <property type="molecule type" value="Genomic_DNA"/>
</dbReference>
<evidence type="ECO:0000256" key="7">
    <source>
        <dbReference type="ARBA" id="ARBA00023136"/>
    </source>
</evidence>
<dbReference type="PANTHER" id="PTHR31658">
    <property type="entry name" value="CONSERVED OLIGOMERIC GOLGI COMPLEX SUBUNIT 1"/>
    <property type="match status" value="1"/>
</dbReference>
<dbReference type="GO" id="GO:0015031">
    <property type="term" value="P:protein transport"/>
    <property type="evidence" value="ECO:0007669"/>
    <property type="project" value="UniProtKB-KW"/>
</dbReference>
<dbReference type="STRING" id="1245745.A0A0A2VMR0"/>
<evidence type="ECO:0000256" key="3">
    <source>
        <dbReference type="ARBA" id="ARBA00020978"/>
    </source>
</evidence>
<dbReference type="GO" id="GO:0017119">
    <property type="term" value="C:Golgi transport complex"/>
    <property type="evidence" value="ECO:0007669"/>
    <property type="project" value="InterPro"/>
</dbReference>
<comment type="similarity">
    <text evidence="2">Belongs to the COG1 family.</text>
</comment>
<dbReference type="AlphaFoldDB" id="A0A0A2VMR0"/>
<protein>
    <recommendedName>
        <fullName evidence="3">Conserved oligomeric Golgi complex subunit 1</fullName>
    </recommendedName>
</protein>
<dbReference type="eggNOG" id="ENOG502RN59">
    <property type="taxonomic scope" value="Eukaryota"/>
</dbReference>
<evidence type="ECO:0000313" key="10">
    <source>
        <dbReference type="Proteomes" id="UP000030106"/>
    </source>
</evidence>
<comment type="caution">
    <text evidence="9">The sequence shown here is derived from an EMBL/GenBank/DDBJ whole genome shotgun (WGS) entry which is preliminary data.</text>
</comment>
<proteinExistence type="inferred from homology"/>
<gene>
    <name evidence="9" type="ORF">BBAD15_g7064</name>
</gene>
<keyword evidence="5" id="KW-0653">Protein transport</keyword>
<evidence type="ECO:0000256" key="5">
    <source>
        <dbReference type="ARBA" id="ARBA00022927"/>
    </source>
</evidence>
<evidence type="ECO:0000256" key="4">
    <source>
        <dbReference type="ARBA" id="ARBA00022448"/>
    </source>
</evidence>
<dbReference type="Proteomes" id="UP000030106">
    <property type="component" value="Unassembled WGS sequence"/>
</dbReference>